<evidence type="ECO:0000256" key="1">
    <source>
        <dbReference type="SAM" id="MobiDB-lite"/>
    </source>
</evidence>
<organism evidence="2 3">
    <name type="scientific">Iphiclides podalirius</name>
    <name type="common">scarce swallowtail</name>
    <dbReference type="NCBI Taxonomy" id="110791"/>
    <lineage>
        <taxon>Eukaryota</taxon>
        <taxon>Metazoa</taxon>
        <taxon>Ecdysozoa</taxon>
        <taxon>Arthropoda</taxon>
        <taxon>Hexapoda</taxon>
        <taxon>Insecta</taxon>
        <taxon>Pterygota</taxon>
        <taxon>Neoptera</taxon>
        <taxon>Endopterygota</taxon>
        <taxon>Lepidoptera</taxon>
        <taxon>Glossata</taxon>
        <taxon>Ditrysia</taxon>
        <taxon>Papilionoidea</taxon>
        <taxon>Papilionidae</taxon>
        <taxon>Papilioninae</taxon>
        <taxon>Iphiclides</taxon>
    </lineage>
</organism>
<sequence length="106" mass="11811">MDPNLFETLIKNNYNNPGSDEKQLHRAERSLIFGSQREPVNGKLGYEAVHLYSGGSISRHYADMRRAVLLPLPPPPTPSNSIPRPSPEGTKIDTHRSNHCALTACY</sequence>
<name>A0ABN8J4V4_9NEOP</name>
<evidence type="ECO:0000313" key="2">
    <source>
        <dbReference type="EMBL" id="CAH2075944.1"/>
    </source>
</evidence>
<feature type="non-terminal residue" evidence="2">
    <location>
        <position position="106"/>
    </location>
</feature>
<gene>
    <name evidence="2" type="ORF">IPOD504_LOCUS17065</name>
</gene>
<evidence type="ECO:0000313" key="3">
    <source>
        <dbReference type="Proteomes" id="UP000837857"/>
    </source>
</evidence>
<dbReference type="Proteomes" id="UP000837857">
    <property type="component" value="Chromosome 9"/>
</dbReference>
<keyword evidence="3" id="KW-1185">Reference proteome</keyword>
<proteinExistence type="predicted"/>
<feature type="region of interest" description="Disordered" evidence="1">
    <location>
        <begin position="72"/>
        <end position="94"/>
    </location>
</feature>
<dbReference type="EMBL" id="OW152821">
    <property type="protein sequence ID" value="CAH2075944.1"/>
    <property type="molecule type" value="Genomic_DNA"/>
</dbReference>
<accession>A0ABN8J4V4</accession>
<protein>
    <submittedName>
        <fullName evidence="2">Uncharacterized protein</fullName>
    </submittedName>
</protein>
<reference evidence="2" key="1">
    <citation type="submission" date="2022-03" db="EMBL/GenBank/DDBJ databases">
        <authorList>
            <person name="Martin H S."/>
        </authorList>
    </citation>
    <scope>NUCLEOTIDE SEQUENCE</scope>
</reference>